<feature type="transmembrane region" description="Helical" evidence="2">
    <location>
        <begin position="365"/>
        <end position="383"/>
    </location>
</feature>
<dbReference type="Pfam" id="PF07245">
    <property type="entry name" value="Phlebovirus_G2"/>
    <property type="match status" value="2"/>
</dbReference>
<dbReference type="OrthoDB" id="5868619at2759"/>
<evidence type="ECO:0000313" key="4">
    <source>
        <dbReference type="EMBL" id="VDP13980.1"/>
    </source>
</evidence>
<organism evidence="5 6">
    <name type="scientific">Heligmosomoides polygyrus</name>
    <name type="common">Parasitic roundworm</name>
    <dbReference type="NCBI Taxonomy" id="6339"/>
    <lineage>
        <taxon>Eukaryota</taxon>
        <taxon>Metazoa</taxon>
        <taxon>Ecdysozoa</taxon>
        <taxon>Nematoda</taxon>
        <taxon>Chromadorea</taxon>
        <taxon>Rhabditida</taxon>
        <taxon>Rhabditina</taxon>
        <taxon>Rhabditomorpha</taxon>
        <taxon>Strongyloidea</taxon>
        <taxon>Heligmosomidae</taxon>
        <taxon>Heligmosomoides</taxon>
    </lineage>
</organism>
<evidence type="ECO:0000256" key="1">
    <source>
        <dbReference type="SAM" id="MobiDB-lite"/>
    </source>
</evidence>
<accession>A0A183GAM7</accession>
<evidence type="ECO:0000313" key="6">
    <source>
        <dbReference type="WBParaSite" id="HPBE_0001908501-mRNA-1"/>
    </source>
</evidence>
<dbReference type="EMBL" id="UZAH01031124">
    <property type="protein sequence ID" value="VDP13980.1"/>
    <property type="molecule type" value="Genomic_DNA"/>
</dbReference>
<dbReference type="AlphaFoldDB" id="A0A183GAM7"/>
<dbReference type="Proteomes" id="UP000050761">
    <property type="component" value="Unassembled WGS sequence"/>
</dbReference>
<keyword evidence="2" id="KW-0472">Membrane</keyword>
<accession>A0A3P8B9H5</accession>
<dbReference type="PANTHER" id="PTHR47331:SF1">
    <property type="entry name" value="GAG-LIKE PROTEIN"/>
    <property type="match status" value="1"/>
</dbReference>
<feature type="region of interest" description="Disordered" evidence="1">
    <location>
        <begin position="184"/>
        <end position="205"/>
    </location>
</feature>
<evidence type="ECO:0000313" key="5">
    <source>
        <dbReference type="Proteomes" id="UP000050761"/>
    </source>
</evidence>
<sequence length="769" mass="86670">MAACVYLVHMSQSTLLVAKSKLPSIEDNPMNPKLEMNALTMAARLVSMTLRLIKQQLSVRSVTLYSDSEIFLAWLASPSLDRNAGVLRLNNLPYRYPALSDLPSRRVTRSRLFQHVGIDYFEPNSIKSDGEAGKAYGIILTPTNKALDRRGSKKFLPPHLAILEHLERAISYRSQRTTYTLPLQQSRHTKGPYNRHSCSHHGSKLPRNTWNMGRITKVNANKEGVIREVELILPSKRITRRPINLLVPLGLKDEEENEDTMPSSPRQGNDTDSGIRNVDCWFCTANIFNTECQPRAAIIALAVNVYAITALLYALCYIPVVIGRPCRVLLAVCFHILRVVWAIVKYLRRTITRRQNRRLHRSASRLGFVPLVLVISGLPAVLICQDVDIFDHKTTVCSTSKSNRQVCITEVIKINSFSKEACFRLQNQGNVLKEIRVKWNELRPLCDKHTTMFTRNMVLRFSGVTFCVESCGEPGCGRFYISSGCLFYRIYAQPLIDDVLEIFRCPRWKEEVLVELTVRDGSKLTKNVTTALVPTIPQEMHGMRLKMSVLTVPPTPALQTSFISDGKNIALWTEQQLPALQCLSHEDAKLFQCDVHPNCKCQPAELTINCVCVQQNLTADFHTELRNHLPVRRPWITFEEDLLGAENVSVRAIVPSLATAELLMTVNEEIDSTVKQITDSVCKVSNAEINGCYHCPREAVAQITCISQDNDTLATVACEDYTFSVPCTTQGVKSSIRFNFQQAHVHLACTSPCGYTKNPFELNGVLHWT</sequence>
<dbReference type="InterPro" id="IPR008042">
    <property type="entry name" value="Retrotrans_Pao"/>
</dbReference>
<keyword evidence="2" id="KW-1133">Transmembrane helix</keyword>
<dbReference type="Pfam" id="PF05380">
    <property type="entry name" value="Peptidase_A17"/>
    <property type="match status" value="1"/>
</dbReference>
<proteinExistence type="predicted"/>
<reference evidence="4 5" key="1">
    <citation type="submission" date="2018-11" db="EMBL/GenBank/DDBJ databases">
        <authorList>
            <consortium name="Pathogen Informatics"/>
        </authorList>
    </citation>
    <scope>NUCLEOTIDE SEQUENCE [LARGE SCALE GENOMIC DNA]</scope>
</reference>
<name>A0A183GAM7_HELPZ</name>
<feature type="transmembrane region" description="Helical" evidence="2">
    <location>
        <begin position="296"/>
        <end position="322"/>
    </location>
</feature>
<dbReference type="PANTHER" id="PTHR47331">
    <property type="entry name" value="PHD-TYPE DOMAIN-CONTAINING PROTEIN"/>
    <property type="match status" value="1"/>
</dbReference>
<dbReference type="WBParaSite" id="HPBE_0001908501-mRNA-1">
    <property type="protein sequence ID" value="HPBE_0001908501-mRNA-1"/>
    <property type="gene ID" value="HPBE_0001908501"/>
</dbReference>
<evidence type="ECO:0000259" key="3">
    <source>
        <dbReference type="Pfam" id="PF07245"/>
    </source>
</evidence>
<evidence type="ECO:0000256" key="2">
    <source>
        <dbReference type="SAM" id="Phobius"/>
    </source>
</evidence>
<dbReference type="Gene3D" id="2.60.40.3770">
    <property type="match status" value="1"/>
</dbReference>
<reference evidence="6" key="2">
    <citation type="submission" date="2019-09" db="UniProtKB">
        <authorList>
            <consortium name="WormBaseParasite"/>
        </authorList>
    </citation>
    <scope>IDENTIFICATION</scope>
</reference>
<keyword evidence="5" id="KW-1185">Reference proteome</keyword>
<keyword evidence="2" id="KW-0812">Transmembrane</keyword>
<dbReference type="InterPro" id="IPR009878">
    <property type="entry name" value="Phlebovirus_G2_fusion"/>
</dbReference>
<feature type="domain" description="Phlebovirus glycoprotein G2 fusion" evidence="3">
    <location>
        <begin position="384"/>
        <end position="460"/>
    </location>
</feature>
<protein>
    <submittedName>
        <fullName evidence="6">Phlebovirus_G2 domain-containing protein</fullName>
    </submittedName>
</protein>
<feature type="transmembrane region" description="Helical" evidence="2">
    <location>
        <begin position="328"/>
        <end position="344"/>
    </location>
</feature>
<gene>
    <name evidence="4" type="ORF">HPBE_LOCUS19084</name>
</gene>
<feature type="domain" description="Phlebovirus glycoprotein G2 fusion" evidence="3">
    <location>
        <begin position="461"/>
        <end position="641"/>
    </location>
</feature>